<reference evidence="3" key="1">
    <citation type="submission" date="2017-04" db="EMBL/GenBank/DDBJ databases">
        <authorList>
            <person name="Varghese N."/>
            <person name="Submissions S."/>
        </authorList>
    </citation>
    <scope>NUCLEOTIDE SEQUENCE [LARGE SCALE GENOMIC DNA]</scope>
    <source>
        <strain evidence="3">DSM 4125</strain>
    </source>
</reference>
<dbReference type="Proteomes" id="UP000193804">
    <property type="component" value="Unassembled WGS sequence"/>
</dbReference>
<dbReference type="EMBL" id="FXAW01000003">
    <property type="protein sequence ID" value="SMG27719.1"/>
    <property type="molecule type" value="Genomic_DNA"/>
</dbReference>
<dbReference type="InterPro" id="IPR029068">
    <property type="entry name" value="Glyas_Bleomycin-R_OHBP_Dase"/>
</dbReference>
<proteinExistence type="predicted"/>
<dbReference type="OrthoDB" id="192739at2"/>
<dbReference type="Gene3D" id="3.10.180.10">
    <property type="entry name" value="2,3-Dihydroxybiphenyl 1,2-Dioxygenase, domain 1"/>
    <property type="match status" value="1"/>
</dbReference>
<dbReference type="AlphaFoldDB" id="A0A1X7JIP6"/>
<feature type="domain" description="VOC" evidence="1">
    <location>
        <begin position="2"/>
        <end position="125"/>
    </location>
</feature>
<dbReference type="PANTHER" id="PTHR21366">
    <property type="entry name" value="GLYOXALASE FAMILY PROTEIN"/>
    <property type="match status" value="1"/>
</dbReference>
<dbReference type="GO" id="GO:0051213">
    <property type="term" value="F:dioxygenase activity"/>
    <property type="evidence" value="ECO:0007669"/>
    <property type="project" value="UniProtKB-KW"/>
</dbReference>
<dbReference type="SUPFAM" id="SSF54593">
    <property type="entry name" value="Glyoxalase/Bleomycin resistance protein/Dihydroxybiphenyl dioxygenase"/>
    <property type="match status" value="1"/>
</dbReference>
<gene>
    <name evidence="2" type="ORF">SAMN05661096_01656</name>
</gene>
<dbReference type="Pfam" id="PF00903">
    <property type="entry name" value="Glyoxalase"/>
    <property type="match status" value="1"/>
</dbReference>
<keyword evidence="2" id="KW-0560">Oxidoreductase</keyword>
<evidence type="ECO:0000259" key="1">
    <source>
        <dbReference type="PROSITE" id="PS51819"/>
    </source>
</evidence>
<sequence length="131" mass="14967">MQINQIKETCLYIKDLEKAKDFYHGKLGLPIITHAPEKLIFFRSGSSVLLCFNPDFSEDQDVPPPHFARGKQHIAFEIPAENYFSAKSELEDMGISITYEHKWPNGKLSAYFEDPEGHVLEIVPSGLWEKA</sequence>
<evidence type="ECO:0000313" key="2">
    <source>
        <dbReference type="EMBL" id="SMG27719.1"/>
    </source>
</evidence>
<dbReference type="PROSITE" id="PS51819">
    <property type="entry name" value="VOC"/>
    <property type="match status" value="1"/>
</dbReference>
<dbReference type="STRING" id="1028.SAMN05661096_01656"/>
<name>A0A1X7JIP6_9BACT</name>
<organism evidence="2 3">
    <name type="scientific">Marivirga sericea</name>
    <dbReference type="NCBI Taxonomy" id="1028"/>
    <lineage>
        <taxon>Bacteria</taxon>
        <taxon>Pseudomonadati</taxon>
        <taxon>Bacteroidota</taxon>
        <taxon>Cytophagia</taxon>
        <taxon>Cytophagales</taxon>
        <taxon>Marivirgaceae</taxon>
        <taxon>Marivirga</taxon>
    </lineage>
</organism>
<protein>
    <submittedName>
        <fullName evidence="2">Catechol 2,3-dioxygenase</fullName>
    </submittedName>
</protein>
<dbReference type="InterPro" id="IPR037523">
    <property type="entry name" value="VOC_core"/>
</dbReference>
<dbReference type="InterPro" id="IPR004360">
    <property type="entry name" value="Glyas_Fos-R_dOase_dom"/>
</dbReference>
<accession>A0A1X7JIP6</accession>
<keyword evidence="2" id="KW-0223">Dioxygenase</keyword>
<keyword evidence="3" id="KW-1185">Reference proteome</keyword>
<dbReference type="InterPro" id="IPR050383">
    <property type="entry name" value="GlyoxalaseI/FosfomycinResist"/>
</dbReference>
<dbReference type="RefSeq" id="WP_085516589.1">
    <property type="nucleotide sequence ID" value="NZ_FXAW01000003.1"/>
</dbReference>
<evidence type="ECO:0000313" key="3">
    <source>
        <dbReference type="Proteomes" id="UP000193804"/>
    </source>
</evidence>